<reference evidence="2 3" key="1">
    <citation type="journal article" date="2019" name="Nat. Ecol. Evol.">
        <title>Megaphylogeny resolves global patterns of mushroom evolution.</title>
        <authorList>
            <person name="Varga T."/>
            <person name="Krizsan K."/>
            <person name="Foldi C."/>
            <person name="Dima B."/>
            <person name="Sanchez-Garcia M."/>
            <person name="Sanchez-Ramirez S."/>
            <person name="Szollosi G.J."/>
            <person name="Szarkandi J.G."/>
            <person name="Papp V."/>
            <person name="Albert L."/>
            <person name="Andreopoulos W."/>
            <person name="Angelini C."/>
            <person name="Antonin V."/>
            <person name="Barry K.W."/>
            <person name="Bougher N.L."/>
            <person name="Buchanan P."/>
            <person name="Buyck B."/>
            <person name="Bense V."/>
            <person name="Catcheside P."/>
            <person name="Chovatia M."/>
            <person name="Cooper J."/>
            <person name="Damon W."/>
            <person name="Desjardin D."/>
            <person name="Finy P."/>
            <person name="Geml J."/>
            <person name="Haridas S."/>
            <person name="Hughes K."/>
            <person name="Justo A."/>
            <person name="Karasinski D."/>
            <person name="Kautmanova I."/>
            <person name="Kiss B."/>
            <person name="Kocsube S."/>
            <person name="Kotiranta H."/>
            <person name="LaButti K.M."/>
            <person name="Lechner B.E."/>
            <person name="Liimatainen K."/>
            <person name="Lipzen A."/>
            <person name="Lukacs Z."/>
            <person name="Mihaltcheva S."/>
            <person name="Morgado L.N."/>
            <person name="Niskanen T."/>
            <person name="Noordeloos M.E."/>
            <person name="Ohm R.A."/>
            <person name="Ortiz-Santana B."/>
            <person name="Ovrebo C."/>
            <person name="Racz N."/>
            <person name="Riley R."/>
            <person name="Savchenko A."/>
            <person name="Shiryaev A."/>
            <person name="Soop K."/>
            <person name="Spirin V."/>
            <person name="Szebenyi C."/>
            <person name="Tomsovsky M."/>
            <person name="Tulloss R.E."/>
            <person name="Uehling J."/>
            <person name="Grigoriev I.V."/>
            <person name="Vagvolgyi C."/>
            <person name="Papp T."/>
            <person name="Martin F.M."/>
            <person name="Miettinen O."/>
            <person name="Hibbett D.S."/>
            <person name="Nagy L.G."/>
        </authorList>
    </citation>
    <scope>NUCLEOTIDE SEQUENCE [LARGE SCALE GENOMIC DNA]</scope>
    <source>
        <strain evidence="2 3">CBS 962.96</strain>
    </source>
</reference>
<evidence type="ECO:0000313" key="2">
    <source>
        <dbReference type="EMBL" id="THU76625.1"/>
    </source>
</evidence>
<evidence type="ECO:0000256" key="1">
    <source>
        <dbReference type="SAM" id="Phobius"/>
    </source>
</evidence>
<feature type="transmembrane region" description="Helical" evidence="1">
    <location>
        <begin position="12"/>
        <end position="32"/>
    </location>
</feature>
<dbReference type="AlphaFoldDB" id="A0A4V4HAS1"/>
<accession>A0A4V4HAS1</accession>
<proteinExistence type="predicted"/>
<keyword evidence="1" id="KW-1133">Transmembrane helix</keyword>
<protein>
    <submittedName>
        <fullName evidence="2">Uncharacterized protein</fullName>
    </submittedName>
</protein>
<dbReference type="EMBL" id="ML180801">
    <property type="protein sequence ID" value="THU76625.1"/>
    <property type="molecule type" value="Genomic_DNA"/>
</dbReference>
<keyword evidence="3" id="KW-1185">Reference proteome</keyword>
<gene>
    <name evidence="2" type="ORF">K435DRAFT_787113</name>
</gene>
<organism evidence="2 3">
    <name type="scientific">Dendrothele bispora (strain CBS 962.96)</name>
    <dbReference type="NCBI Taxonomy" id="1314807"/>
    <lineage>
        <taxon>Eukaryota</taxon>
        <taxon>Fungi</taxon>
        <taxon>Dikarya</taxon>
        <taxon>Basidiomycota</taxon>
        <taxon>Agaricomycotina</taxon>
        <taxon>Agaricomycetes</taxon>
        <taxon>Agaricomycetidae</taxon>
        <taxon>Agaricales</taxon>
        <taxon>Agaricales incertae sedis</taxon>
        <taxon>Dendrothele</taxon>
    </lineage>
</organism>
<sequence>MIDACMRSRDSSSSAFLFLILIPNSFVISTLVPRPLLGINSNDLSRPHSSASRRVSSSLVSIPITLQCPPSLMNYLS</sequence>
<keyword evidence="1" id="KW-0812">Transmembrane</keyword>
<keyword evidence="1" id="KW-0472">Membrane</keyword>
<evidence type="ECO:0000313" key="3">
    <source>
        <dbReference type="Proteomes" id="UP000297245"/>
    </source>
</evidence>
<name>A0A4V4HAS1_DENBC</name>
<dbReference type="Proteomes" id="UP000297245">
    <property type="component" value="Unassembled WGS sequence"/>
</dbReference>